<dbReference type="SUPFAM" id="SSF63501">
    <property type="entry name" value="Frizzled cysteine-rich domain"/>
    <property type="match status" value="1"/>
</dbReference>
<feature type="disulfide bond" evidence="8">
    <location>
        <begin position="114"/>
        <end position="138"/>
    </location>
</feature>
<dbReference type="InterPro" id="IPR008993">
    <property type="entry name" value="TIMP-like_OB-fold"/>
</dbReference>
<dbReference type="Gene3D" id="2.40.50.120">
    <property type="match status" value="1"/>
</dbReference>
<dbReference type="InterPro" id="IPR001134">
    <property type="entry name" value="Netrin_domain"/>
</dbReference>
<proteinExistence type="inferred from homology"/>
<dbReference type="InterPro" id="IPR020067">
    <property type="entry name" value="Frizzled_dom"/>
</dbReference>
<evidence type="ECO:0000256" key="7">
    <source>
        <dbReference type="ARBA" id="ARBA00023157"/>
    </source>
</evidence>
<dbReference type="PROSITE" id="PS51257">
    <property type="entry name" value="PROKAR_LIPOPROTEIN"/>
    <property type="match status" value="1"/>
</dbReference>
<evidence type="ECO:0000256" key="8">
    <source>
        <dbReference type="PROSITE-ProRule" id="PRU00090"/>
    </source>
</evidence>
<dbReference type="Pfam" id="PF01392">
    <property type="entry name" value="Fz"/>
    <property type="match status" value="1"/>
</dbReference>
<gene>
    <name evidence="12" type="ORF">CVLEPA_LOCUS4771</name>
</gene>
<feature type="chain" id="PRO_5046456469" evidence="9">
    <location>
        <begin position="31"/>
        <end position="240"/>
    </location>
</feature>
<dbReference type="PANTHER" id="PTHR11309">
    <property type="entry name" value="FRIZZLED"/>
    <property type="match status" value="1"/>
</dbReference>
<evidence type="ECO:0000256" key="5">
    <source>
        <dbReference type="ARBA" id="ARBA00022687"/>
    </source>
</evidence>
<evidence type="ECO:0000256" key="2">
    <source>
        <dbReference type="ARBA" id="ARBA00010054"/>
    </source>
</evidence>
<dbReference type="PROSITE" id="PS50189">
    <property type="entry name" value="NTR"/>
    <property type="match status" value="1"/>
</dbReference>
<comment type="caution">
    <text evidence="12">The sequence shown here is derived from an EMBL/GenBank/DDBJ whole genome shotgun (WGS) entry which is preliminary data.</text>
</comment>
<feature type="domain" description="FZ" evidence="10">
    <location>
        <begin position="33"/>
        <end position="152"/>
    </location>
</feature>
<sequence length="240" mass="27730">MLDCRRHTQNGNLFLPLLFCLIYWFTPCLGSSCEEVQVPLCISMPWNRTKMPNLLYHSSQQNAGLVLSQYDPLWSQFSTSCKRKLKFFLCSMLVPMCFYRDSYPETVRPCKSVCQEARLHCGDEMRRYNVTWPSDLPCHSLPEYHKGMCVTPEAFVRMQPKPKNCRCSRSKKPSKKQYVKSNFDYVIQARVLSIEDGSDGSVARVSIKSVLKQNAFEILLGDTNLHFSNSCACPKLRRQK</sequence>
<evidence type="ECO:0000313" key="12">
    <source>
        <dbReference type="EMBL" id="CAK8675162.1"/>
    </source>
</evidence>
<dbReference type="PROSITE" id="PS50038">
    <property type="entry name" value="FZ"/>
    <property type="match status" value="1"/>
</dbReference>
<keyword evidence="13" id="KW-1185">Reference proteome</keyword>
<keyword evidence="5" id="KW-0879">Wnt signaling pathway</keyword>
<keyword evidence="4" id="KW-0964">Secreted</keyword>
<evidence type="ECO:0000256" key="1">
    <source>
        <dbReference type="ARBA" id="ARBA00004613"/>
    </source>
</evidence>
<feature type="signal peptide" evidence="9">
    <location>
        <begin position="1"/>
        <end position="30"/>
    </location>
</feature>
<keyword evidence="7 8" id="KW-1015">Disulfide bond</keyword>
<keyword evidence="3" id="KW-0217">Developmental protein</keyword>
<accession>A0ABP0F645</accession>
<comment type="similarity">
    <text evidence="2">Belongs to the secreted frizzled-related protein (sFRP) family.</text>
</comment>
<dbReference type="PANTHER" id="PTHR11309:SF96">
    <property type="entry name" value="SECRETED FRIZZLED-RELATED PROTEIN 3"/>
    <property type="match status" value="1"/>
</dbReference>
<organism evidence="12 13">
    <name type="scientific">Clavelina lepadiformis</name>
    <name type="common">Light-bulb sea squirt</name>
    <name type="synonym">Ascidia lepadiformis</name>
    <dbReference type="NCBI Taxonomy" id="159417"/>
    <lineage>
        <taxon>Eukaryota</taxon>
        <taxon>Metazoa</taxon>
        <taxon>Chordata</taxon>
        <taxon>Tunicata</taxon>
        <taxon>Ascidiacea</taxon>
        <taxon>Aplousobranchia</taxon>
        <taxon>Clavelinidae</taxon>
        <taxon>Clavelina</taxon>
    </lineage>
</organism>
<evidence type="ECO:0000256" key="4">
    <source>
        <dbReference type="ARBA" id="ARBA00022525"/>
    </source>
</evidence>
<name>A0ABP0F645_CLALP</name>
<dbReference type="Proteomes" id="UP001642483">
    <property type="component" value="Unassembled WGS sequence"/>
</dbReference>
<evidence type="ECO:0000259" key="11">
    <source>
        <dbReference type="PROSITE" id="PS50189"/>
    </source>
</evidence>
<dbReference type="InterPro" id="IPR036790">
    <property type="entry name" value="Frizzled_dom_sf"/>
</dbReference>
<comment type="caution">
    <text evidence="8">Lacks conserved residue(s) required for the propagation of feature annotation.</text>
</comment>
<keyword evidence="6" id="KW-0221">Differentiation</keyword>
<evidence type="ECO:0000256" key="6">
    <source>
        <dbReference type="ARBA" id="ARBA00022782"/>
    </source>
</evidence>
<reference evidence="12 13" key="1">
    <citation type="submission" date="2024-02" db="EMBL/GenBank/DDBJ databases">
        <authorList>
            <person name="Daric V."/>
            <person name="Darras S."/>
        </authorList>
    </citation>
    <scope>NUCLEOTIDE SEQUENCE [LARGE SCALE GENOMIC DNA]</scope>
</reference>
<dbReference type="Pfam" id="PF01759">
    <property type="entry name" value="NTR"/>
    <property type="match status" value="1"/>
</dbReference>
<dbReference type="InterPro" id="IPR018933">
    <property type="entry name" value="Netrin_module_non-TIMP"/>
</dbReference>
<evidence type="ECO:0000256" key="9">
    <source>
        <dbReference type="SAM" id="SignalP"/>
    </source>
</evidence>
<keyword evidence="9" id="KW-0732">Signal</keyword>
<feature type="domain" description="NTR" evidence="11">
    <location>
        <begin position="165"/>
        <end position="240"/>
    </location>
</feature>
<dbReference type="EMBL" id="CAWYQH010000013">
    <property type="protein sequence ID" value="CAK8675162.1"/>
    <property type="molecule type" value="Genomic_DNA"/>
</dbReference>
<evidence type="ECO:0000313" key="13">
    <source>
        <dbReference type="Proteomes" id="UP001642483"/>
    </source>
</evidence>
<evidence type="ECO:0000259" key="10">
    <source>
        <dbReference type="PROSITE" id="PS50038"/>
    </source>
</evidence>
<comment type="subcellular location">
    <subcellularLocation>
        <location evidence="1">Secreted</location>
    </subcellularLocation>
</comment>
<dbReference type="SMART" id="SM00063">
    <property type="entry name" value="FRI"/>
    <property type="match status" value="1"/>
</dbReference>
<evidence type="ECO:0000256" key="3">
    <source>
        <dbReference type="ARBA" id="ARBA00022473"/>
    </source>
</evidence>
<dbReference type="SUPFAM" id="SSF50242">
    <property type="entry name" value="TIMP-like"/>
    <property type="match status" value="1"/>
</dbReference>
<dbReference type="InterPro" id="IPR015526">
    <property type="entry name" value="Frizzled/SFRP"/>
</dbReference>
<protein>
    <submittedName>
        <fullName evidence="12">Uncharacterized protein</fullName>
    </submittedName>
</protein>
<dbReference type="Gene3D" id="1.10.2000.10">
    <property type="entry name" value="Frizzled cysteine-rich domain"/>
    <property type="match status" value="1"/>
</dbReference>